<dbReference type="InterPro" id="IPR027417">
    <property type="entry name" value="P-loop_NTPase"/>
</dbReference>
<dbReference type="AlphaFoldDB" id="A0A2P4ULH2"/>
<dbReference type="SUPFAM" id="SSF52540">
    <property type="entry name" value="P-loop containing nucleoside triphosphate hydrolases"/>
    <property type="match status" value="1"/>
</dbReference>
<sequence length="1085" mass="118510">MKAEAAASEKVLPHVMRAATGLAAAFFALGEDEGHARTVTRDDVLFVLDGHIADWSEWRNLTTADARRFMRLIRRRTNQMANAEAAGGILDQLLENNQVAGCTAAADYKQNGEINVDPGMPLPDFIDRALRDLDALHAAARRSLPAAVTGLHTTTTRVPGPGGSDQTFVDFRYEIRTHHLAPDIPLAVVADAPARDDLAVPFAELERIAERIDTDVDGPAGSGFRAKAVRRFAAQIRDRKGGPVEELRLTAGTLSQLLAYTGFGKSVVLIETFACWAIEHGVTVGFVLPTNADVVRATFQIERAVERFRADAEVVPLVSPRSLLKVAEEAAARSSEKGPDADWIWSRFGYGCALAAVASADEAIDGWQPGTEPCATLRRPSRWGKRDETVSCSWRTTCGRYRAARSACAADVIITSHANFSTGVLQTPVHDGFGENDRLTAEELILRRCQVVVIDEVDAFQQFAIDNAGRHLVLDHAGRTNTPLRRFDQDFGAAFGRLRDEVDASVRDSYFGLRYLSENYVSHLSYERLGSTAPPNRRRPRGPGRYWLVPRRWDNWLTSELFGVERDEVTEKQMRMFVSLFPGETDPLPDEPEGFAEVRRHLAAVVTGGSGGLAIPEARAALDRLYASTAEDDRAKVVNRVLRRAILERIRFYLHSLMANNAQLVDIGVESAVDIADALGTYGRWRVTPTGPLGRLVFAFTEHYDDTGGDPARLSTAAFGGDPHTYTIGLGDTTALAHAGTRRIVVGLSATSFFPGAPHHHVHVKPTWWVADDNPGSVRIEAAPVMDPHGDIRKISGLDGLRRADATRRIATALWGEYLQPELERLKKSDPERARVLLATTSYDAARHVAEGLSVAGVAAHRICLAVRPRPDDGPQVLDDTGQWREIPADRLEDFAGLQAADILISPLARVQRGVNIIGAGDRSALGSVWLIVRPIPLIDEPAELLAHIQAKALAEHPGPASDPRRLLAERRKTAGKYFETIVRRPPYFQAQPEDVKLGVVAEIMNGAVQLIGRARRGGTSAVLHLVDGAFHDANGGSDLATLIRLLEKKWGGDSVLLDMRKYHGTTLKAFLDYAARASGGGEPC</sequence>
<keyword evidence="2" id="KW-1185">Reference proteome</keyword>
<organism evidence="1 2">
    <name type="scientific">Actinomadura rubteroloni</name>
    <dbReference type="NCBI Taxonomy" id="1926885"/>
    <lineage>
        <taxon>Bacteria</taxon>
        <taxon>Bacillati</taxon>
        <taxon>Actinomycetota</taxon>
        <taxon>Actinomycetes</taxon>
        <taxon>Streptosporangiales</taxon>
        <taxon>Thermomonosporaceae</taxon>
        <taxon>Actinomadura</taxon>
    </lineage>
</organism>
<evidence type="ECO:0000313" key="2">
    <source>
        <dbReference type="Proteomes" id="UP000242367"/>
    </source>
</evidence>
<name>A0A2P4ULH2_9ACTN</name>
<gene>
    <name evidence="1" type="ORF">BTM25_02820</name>
</gene>
<reference evidence="1 2" key="1">
    <citation type="journal article" date="2017" name="Chemistry">
        <title>Isolation, Biosynthesis and Chemical Modifications of Rubterolones A-F: Rare Tropolone Alkaloids from Actinomadura sp. 5-2.</title>
        <authorList>
            <person name="Guo H."/>
            <person name="Benndorf R."/>
            <person name="Leichnitz D."/>
            <person name="Klassen J.L."/>
            <person name="Vollmers J."/>
            <person name="Gorls H."/>
            <person name="Steinacker M."/>
            <person name="Weigel C."/>
            <person name="Dahse H.M."/>
            <person name="Kaster A.K."/>
            <person name="de Beer Z.W."/>
            <person name="Poulsen M."/>
            <person name="Beemelmanns C."/>
        </authorList>
    </citation>
    <scope>NUCLEOTIDE SEQUENCE [LARGE SCALE GENOMIC DNA]</scope>
    <source>
        <strain evidence="1 2">5-2</strain>
    </source>
</reference>
<comment type="caution">
    <text evidence="1">The sequence shown here is derived from an EMBL/GenBank/DDBJ whole genome shotgun (WGS) entry which is preliminary data.</text>
</comment>
<protein>
    <recommendedName>
        <fullName evidence="3">Helicase ATP-binding domain-containing protein</fullName>
    </recommendedName>
</protein>
<accession>A0A2P4ULH2</accession>
<dbReference type="Proteomes" id="UP000242367">
    <property type="component" value="Unassembled WGS sequence"/>
</dbReference>
<proteinExistence type="predicted"/>
<evidence type="ECO:0008006" key="3">
    <source>
        <dbReference type="Google" id="ProtNLM"/>
    </source>
</evidence>
<evidence type="ECO:0000313" key="1">
    <source>
        <dbReference type="EMBL" id="POM25898.1"/>
    </source>
</evidence>
<dbReference type="EMBL" id="MTBP01000001">
    <property type="protein sequence ID" value="POM25898.1"/>
    <property type="molecule type" value="Genomic_DNA"/>
</dbReference>